<evidence type="ECO:0000256" key="1">
    <source>
        <dbReference type="ARBA" id="ARBA00022670"/>
    </source>
</evidence>
<keyword evidence="15" id="KW-1185">Reference proteome</keyword>
<evidence type="ECO:0000256" key="8">
    <source>
        <dbReference type="PROSITE-ProRule" id="PRU00175"/>
    </source>
</evidence>
<feature type="coiled-coil region" evidence="10">
    <location>
        <begin position="657"/>
        <end position="712"/>
    </location>
</feature>
<evidence type="ECO:0000256" key="5">
    <source>
        <dbReference type="ARBA" id="ARBA00022825"/>
    </source>
</evidence>
<dbReference type="Pfam" id="PF00089">
    <property type="entry name" value="Trypsin"/>
    <property type="match status" value="1"/>
</dbReference>
<evidence type="ECO:0000313" key="15">
    <source>
        <dbReference type="Proteomes" id="UP001158576"/>
    </source>
</evidence>
<reference evidence="14 15" key="1">
    <citation type="submission" date="2021-04" db="EMBL/GenBank/DDBJ databases">
        <authorList>
            <person name="Bliznina A."/>
        </authorList>
    </citation>
    <scope>NUCLEOTIDE SEQUENCE [LARGE SCALE GENOMIC DNA]</scope>
</reference>
<feature type="region of interest" description="Disordered" evidence="11">
    <location>
        <begin position="732"/>
        <end position="756"/>
    </location>
</feature>
<dbReference type="InterPro" id="IPR001254">
    <property type="entry name" value="Trypsin_dom"/>
</dbReference>
<dbReference type="InterPro" id="IPR013083">
    <property type="entry name" value="Znf_RING/FYVE/PHD"/>
</dbReference>
<dbReference type="PROSITE" id="PS50089">
    <property type="entry name" value="ZF_RING_2"/>
    <property type="match status" value="1"/>
</dbReference>
<keyword evidence="6" id="KW-0862">Zinc</keyword>
<dbReference type="SUPFAM" id="SSF57850">
    <property type="entry name" value="RING/U-box"/>
    <property type="match status" value="1"/>
</dbReference>
<dbReference type="PROSITE" id="PS00134">
    <property type="entry name" value="TRYPSIN_HIS"/>
    <property type="match status" value="1"/>
</dbReference>
<accession>A0ABN7SCJ3</accession>
<sequence length="815" mass="90097">MKLSEIVLLASSAQGAWRDKWVNKQLMFSARSSGDMANCVETAKNITLKNPIELGKWSCSDASSGTVSCRASCLEEGERGQWQKMEFKVLCKPTRPQPTKVKMKGPKSCLKPKSCFDKEREKSKSSGEVSVLDKHSILHGHWGNCRGNTKKETCRAMCNDGYEAEWRSNAPVSLTIDCKKKKQKMSPKASAIRGRIACKPSLEQLCKKPEIETPSGSLSFVGMAGDNDERHVYDLVCDDGSVMGQGECENGLWGSTLQDWPNSCARFDCSVDDVNELYPLSNGQWKCTDDDGNKNCVPDCNNPNSNVRYLVTCSAYGDKIGWHISVGQAFVASDDCLADGEEAPIPEFKKTTKLLPPGLKTCSEATNFPGGVGGARLIGGDRIVGGETAEAHSMPWMALLGVKTTSGWTGQCAGSIIADRWVVTAAHCCRGIVSITAKFGEHDRWGSSAEEFALTTKQMFIHPKYYDATDDGTKMNYDVCLLRFDENIIDKAPNKDVVKTACLPTEDVTHGDACWVGGWGATRYGSGAARLLQSVGINIFDHAYCQKHSNTIIPRPDDICAGQPDYDGDNLIDGGFDACQGDSGGALICERNGFATVVGVVSRGNGCAWKGEPGLYTSTFVTRDWITETVNKYEVLAIVNEIYEKTRKQEGIAEMKAEDAKKKVDESKKLMEEAKKKVEEGKKLVEEAKKMMEKAKKADEDAKREAAKSNKELEKIKTFRKKVQKRSLFLTKDAMKEDNNDDELPEPKRPRTDREEENKPNCKVCFEIFDENHPEAVLTTCGHKACYNCLFSLPRNSCPTCRKAFRKRNILKVFD</sequence>
<dbReference type="Gene3D" id="3.30.40.10">
    <property type="entry name" value="Zinc/RING finger domain, C3HC4 (zinc finger)"/>
    <property type="match status" value="1"/>
</dbReference>
<dbReference type="SMART" id="SM00020">
    <property type="entry name" value="Tryp_SPc"/>
    <property type="match status" value="1"/>
</dbReference>
<evidence type="ECO:0000259" key="13">
    <source>
        <dbReference type="PROSITE" id="PS50240"/>
    </source>
</evidence>
<keyword evidence="10" id="KW-0175">Coiled coil</keyword>
<protein>
    <submittedName>
        <fullName evidence="14">Oidioi.mRNA.OKI2018_I69.XSR.g13990.t1.cds</fullName>
    </submittedName>
</protein>
<dbReference type="CDD" id="cd00190">
    <property type="entry name" value="Tryp_SPc"/>
    <property type="match status" value="1"/>
</dbReference>
<evidence type="ECO:0000313" key="14">
    <source>
        <dbReference type="EMBL" id="CAG5095015.1"/>
    </source>
</evidence>
<dbReference type="InterPro" id="IPR009003">
    <property type="entry name" value="Peptidase_S1_PA"/>
</dbReference>
<dbReference type="SMART" id="SM00184">
    <property type="entry name" value="RING"/>
    <property type="match status" value="1"/>
</dbReference>
<feature type="domain" description="RING-type" evidence="12">
    <location>
        <begin position="762"/>
        <end position="802"/>
    </location>
</feature>
<dbReference type="InterPro" id="IPR033116">
    <property type="entry name" value="TRYPSIN_SER"/>
</dbReference>
<keyword evidence="2" id="KW-0479">Metal-binding</keyword>
<dbReference type="PRINTS" id="PR00722">
    <property type="entry name" value="CHYMOTRYPSIN"/>
</dbReference>
<dbReference type="InterPro" id="IPR001314">
    <property type="entry name" value="Peptidase_S1A"/>
</dbReference>
<dbReference type="InterPro" id="IPR050127">
    <property type="entry name" value="Serine_Proteases_S1"/>
</dbReference>
<name>A0ABN7SCJ3_OIKDI</name>
<dbReference type="SUPFAM" id="SSF50494">
    <property type="entry name" value="Trypsin-like serine proteases"/>
    <property type="match status" value="1"/>
</dbReference>
<keyword evidence="5 9" id="KW-0720">Serine protease</keyword>
<evidence type="ECO:0000256" key="7">
    <source>
        <dbReference type="ARBA" id="ARBA00023157"/>
    </source>
</evidence>
<dbReference type="PANTHER" id="PTHR24264">
    <property type="entry name" value="TRYPSIN-RELATED"/>
    <property type="match status" value="1"/>
</dbReference>
<keyword evidence="7" id="KW-1015">Disulfide bond</keyword>
<dbReference type="InterPro" id="IPR001841">
    <property type="entry name" value="Znf_RING"/>
</dbReference>
<feature type="compositionally biased region" description="Basic and acidic residues" evidence="11">
    <location>
        <begin position="745"/>
        <end position="756"/>
    </location>
</feature>
<keyword evidence="4 9" id="KW-0378">Hydrolase</keyword>
<evidence type="ECO:0000256" key="2">
    <source>
        <dbReference type="ARBA" id="ARBA00022723"/>
    </source>
</evidence>
<evidence type="ECO:0000256" key="3">
    <source>
        <dbReference type="ARBA" id="ARBA00022771"/>
    </source>
</evidence>
<dbReference type="PROSITE" id="PS00135">
    <property type="entry name" value="TRYPSIN_SER"/>
    <property type="match status" value="1"/>
</dbReference>
<dbReference type="Proteomes" id="UP001158576">
    <property type="component" value="Chromosome XSR"/>
</dbReference>
<dbReference type="PANTHER" id="PTHR24264:SF69">
    <property type="entry name" value="TRYPSIN-3"/>
    <property type="match status" value="1"/>
</dbReference>
<feature type="domain" description="Peptidase S1" evidence="13">
    <location>
        <begin position="383"/>
        <end position="631"/>
    </location>
</feature>
<organism evidence="14 15">
    <name type="scientific">Oikopleura dioica</name>
    <name type="common">Tunicate</name>
    <dbReference type="NCBI Taxonomy" id="34765"/>
    <lineage>
        <taxon>Eukaryota</taxon>
        <taxon>Metazoa</taxon>
        <taxon>Chordata</taxon>
        <taxon>Tunicata</taxon>
        <taxon>Appendicularia</taxon>
        <taxon>Copelata</taxon>
        <taxon>Oikopleuridae</taxon>
        <taxon>Oikopleura</taxon>
    </lineage>
</organism>
<dbReference type="InterPro" id="IPR018114">
    <property type="entry name" value="TRYPSIN_HIS"/>
</dbReference>
<proteinExistence type="predicted"/>
<evidence type="ECO:0000259" key="12">
    <source>
        <dbReference type="PROSITE" id="PS50089"/>
    </source>
</evidence>
<gene>
    <name evidence="14" type="ORF">OKIOD_LOCUS5548</name>
</gene>
<evidence type="ECO:0000256" key="10">
    <source>
        <dbReference type="SAM" id="Coils"/>
    </source>
</evidence>
<dbReference type="InterPro" id="IPR043504">
    <property type="entry name" value="Peptidase_S1_PA_chymotrypsin"/>
</dbReference>
<evidence type="ECO:0000256" key="11">
    <source>
        <dbReference type="SAM" id="MobiDB-lite"/>
    </source>
</evidence>
<dbReference type="Gene3D" id="2.40.10.10">
    <property type="entry name" value="Trypsin-like serine proteases"/>
    <property type="match status" value="1"/>
</dbReference>
<dbReference type="EMBL" id="OU015569">
    <property type="protein sequence ID" value="CAG5095015.1"/>
    <property type="molecule type" value="Genomic_DNA"/>
</dbReference>
<keyword evidence="3 8" id="KW-0863">Zinc-finger</keyword>
<keyword evidence="1 9" id="KW-0645">Protease</keyword>
<evidence type="ECO:0000256" key="4">
    <source>
        <dbReference type="ARBA" id="ARBA00022801"/>
    </source>
</evidence>
<evidence type="ECO:0000256" key="9">
    <source>
        <dbReference type="RuleBase" id="RU363034"/>
    </source>
</evidence>
<dbReference type="PROSITE" id="PS50240">
    <property type="entry name" value="TRYPSIN_DOM"/>
    <property type="match status" value="1"/>
</dbReference>
<evidence type="ECO:0000256" key="6">
    <source>
        <dbReference type="ARBA" id="ARBA00022833"/>
    </source>
</evidence>